<dbReference type="Proteomes" id="UP000287651">
    <property type="component" value="Unassembled WGS sequence"/>
</dbReference>
<protein>
    <submittedName>
        <fullName evidence="1">Uncharacterized protein</fullName>
    </submittedName>
</protein>
<evidence type="ECO:0000313" key="1">
    <source>
        <dbReference type="EMBL" id="RRT62782.1"/>
    </source>
</evidence>
<comment type="caution">
    <text evidence="1">The sequence shown here is derived from an EMBL/GenBank/DDBJ whole genome shotgun (WGS) entry which is preliminary data.</text>
</comment>
<reference evidence="1 2" key="1">
    <citation type="journal article" date="2014" name="Agronomy (Basel)">
        <title>A Draft Genome Sequence for Ensete ventricosum, the Drought-Tolerant Tree Against Hunger.</title>
        <authorList>
            <person name="Harrison J."/>
            <person name="Moore K.A."/>
            <person name="Paszkiewicz K."/>
            <person name="Jones T."/>
            <person name="Grant M."/>
            <person name="Ambacheew D."/>
            <person name="Muzemil S."/>
            <person name="Studholme D.J."/>
        </authorList>
    </citation>
    <scope>NUCLEOTIDE SEQUENCE [LARGE SCALE GENOMIC DNA]</scope>
</reference>
<gene>
    <name evidence="1" type="ORF">B296_00029589</name>
</gene>
<dbReference type="AlphaFoldDB" id="A0A426ZFM7"/>
<evidence type="ECO:0000313" key="2">
    <source>
        <dbReference type="Proteomes" id="UP000287651"/>
    </source>
</evidence>
<proteinExistence type="predicted"/>
<sequence>MIRASWPYICHHHPPTEYFVALVPPLRDEGIHVDGSVAVPSPLLLTFPFSCSVGLVFDSVERRRKNRKRERKDGVLVHRFRGFDAEAGGGGTPDRHPPLRGADLGGSDDRVGHRLVVAPALDGAALLGPQEQAPVPVDGTPGPGCSPPLDCLHSPLGVFHVPQAVLVLDL</sequence>
<dbReference type="EMBL" id="AMZH03006853">
    <property type="protein sequence ID" value="RRT62782.1"/>
    <property type="molecule type" value="Genomic_DNA"/>
</dbReference>
<name>A0A426ZFM7_ENSVE</name>
<accession>A0A426ZFM7</accession>
<organism evidence="1 2">
    <name type="scientific">Ensete ventricosum</name>
    <name type="common">Abyssinian banana</name>
    <name type="synonym">Musa ensete</name>
    <dbReference type="NCBI Taxonomy" id="4639"/>
    <lineage>
        <taxon>Eukaryota</taxon>
        <taxon>Viridiplantae</taxon>
        <taxon>Streptophyta</taxon>
        <taxon>Embryophyta</taxon>
        <taxon>Tracheophyta</taxon>
        <taxon>Spermatophyta</taxon>
        <taxon>Magnoliopsida</taxon>
        <taxon>Liliopsida</taxon>
        <taxon>Zingiberales</taxon>
        <taxon>Musaceae</taxon>
        <taxon>Ensete</taxon>
    </lineage>
</organism>